<dbReference type="Proteomes" id="UP000010471">
    <property type="component" value="Chromosome"/>
</dbReference>
<reference evidence="1 2" key="1">
    <citation type="submission" date="2012-06" db="EMBL/GenBank/DDBJ databases">
        <title>Finished chromosome of genome of Microcoleus sp. PCC 7113.</title>
        <authorList>
            <consortium name="US DOE Joint Genome Institute"/>
            <person name="Gugger M."/>
            <person name="Coursin T."/>
            <person name="Rippka R."/>
            <person name="Tandeau De Marsac N."/>
            <person name="Huntemann M."/>
            <person name="Wei C.-L."/>
            <person name="Han J."/>
            <person name="Detter J.C."/>
            <person name="Han C."/>
            <person name="Tapia R."/>
            <person name="Chen A."/>
            <person name="Kyrpides N."/>
            <person name="Mavromatis K."/>
            <person name="Markowitz V."/>
            <person name="Szeto E."/>
            <person name="Ivanova N."/>
            <person name="Pagani I."/>
            <person name="Pati A."/>
            <person name="Goodwin L."/>
            <person name="Nordberg H.P."/>
            <person name="Cantor M.N."/>
            <person name="Hua S.X."/>
            <person name="Woyke T."/>
            <person name="Kerfeld C.A."/>
        </authorList>
    </citation>
    <scope>NUCLEOTIDE SEQUENCE [LARGE SCALE GENOMIC DNA]</scope>
    <source>
        <strain evidence="1 2">PCC 7113</strain>
    </source>
</reference>
<name>K9WDR8_9CYAN</name>
<keyword evidence="2" id="KW-1185">Reference proteome</keyword>
<accession>K9WDR8</accession>
<evidence type="ECO:0000313" key="1">
    <source>
        <dbReference type="EMBL" id="AFZ18535.1"/>
    </source>
</evidence>
<gene>
    <name evidence="1" type="ORF">Mic7113_2751</name>
</gene>
<dbReference type="HOGENOM" id="CLU_2396388_0_0_3"/>
<protein>
    <submittedName>
        <fullName evidence="1">Uncharacterized protein</fullName>
    </submittedName>
</protein>
<dbReference type="eggNOG" id="ENOG502ZU1F">
    <property type="taxonomic scope" value="Bacteria"/>
</dbReference>
<dbReference type="AlphaFoldDB" id="K9WDR8"/>
<sequence length="93" mass="10687">MLFGEGQLKYKDSTSSCRLPELFAKVIHTHEISFADWYDLMTAPLEHSFTQEDEDLLTRLIYAVRQGWVKIVDEIEVSEASSKDKEASSKSRC</sequence>
<dbReference type="EMBL" id="CP003630">
    <property type="protein sequence ID" value="AFZ18535.1"/>
    <property type="molecule type" value="Genomic_DNA"/>
</dbReference>
<evidence type="ECO:0000313" key="2">
    <source>
        <dbReference type="Proteomes" id="UP000010471"/>
    </source>
</evidence>
<dbReference type="OrthoDB" id="532749at2"/>
<proteinExistence type="predicted"/>
<dbReference type="RefSeq" id="WP_015182684.1">
    <property type="nucleotide sequence ID" value="NC_019738.1"/>
</dbReference>
<dbReference type="KEGG" id="mic:Mic7113_2751"/>
<organism evidence="1 2">
    <name type="scientific">Allocoleopsis franciscana PCC 7113</name>
    <dbReference type="NCBI Taxonomy" id="1173027"/>
    <lineage>
        <taxon>Bacteria</taxon>
        <taxon>Bacillati</taxon>
        <taxon>Cyanobacteriota</taxon>
        <taxon>Cyanophyceae</taxon>
        <taxon>Coleofasciculales</taxon>
        <taxon>Coleofasciculaceae</taxon>
        <taxon>Allocoleopsis</taxon>
        <taxon>Allocoleopsis franciscana</taxon>
    </lineage>
</organism>